<dbReference type="GO" id="GO:0031956">
    <property type="term" value="F:medium-chain fatty acid-CoA ligase activity"/>
    <property type="evidence" value="ECO:0007669"/>
    <property type="project" value="TreeGrafter"/>
</dbReference>
<dbReference type="Gene3D" id="3.40.50.12780">
    <property type="entry name" value="N-terminal domain of ligase-like"/>
    <property type="match status" value="1"/>
</dbReference>
<dbReference type="InterPro" id="IPR020845">
    <property type="entry name" value="AMP-binding_CS"/>
</dbReference>
<dbReference type="AlphaFoldDB" id="A0A8J3CMY9"/>
<dbReference type="PANTHER" id="PTHR43201">
    <property type="entry name" value="ACYL-COA SYNTHETASE"/>
    <property type="match status" value="1"/>
</dbReference>
<evidence type="ECO:0000313" key="3">
    <source>
        <dbReference type="EMBL" id="GHA86326.1"/>
    </source>
</evidence>
<dbReference type="GO" id="GO:0006631">
    <property type="term" value="P:fatty acid metabolic process"/>
    <property type="evidence" value="ECO:0007669"/>
    <property type="project" value="TreeGrafter"/>
</dbReference>
<keyword evidence="4" id="KW-1185">Reference proteome</keyword>
<dbReference type="EMBL" id="BMZH01000002">
    <property type="protein sequence ID" value="GHA86326.1"/>
    <property type="molecule type" value="Genomic_DNA"/>
</dbReference>
<protein>
    <submittedName>
        <fullName evidence="3">Acyl-CoA synthetase</fullName>
    </submittedName>
</protein>
<accession>A0A8J3CMY9</accession>
<evidence type="ECO:0000259" key="2">
    <source>
        <dbReference type="Pfam" id="PF00501"/>
    </source>
</evidence>
<dbReference type="SUPFAM" id="SSF56801">
    <property type="entry name" value="Acetyl-CoA synthetase-like"/>
    <property type="match status" value="1"/>
</dbReference>
<comment type="similarity">
    <text evidence="1">Belongs to the ATP-dependent AMP-binding enzyme family.</text>
</comment>
<reference evidence="3" key="2">
    <citation type="submission" date="2020-09" db="EMBL/GenBank/DDBJ databases">
        <authorList>
            <person name="Sun Q."/>
            <person name="Kim S."/>
        </authorList>
    </citation>
    <scope>NUCLEOTIDE SEQUENCE</scope>
    <source>
        <strain evidence="3">KCTC 32513</strain>
    </source>
</reference>
<dbReference type="Pfam" id="PF00501">
    <property type="entry name" value="AMP-binding"/>
    <property type="match status" value="1"/>
</dbReference>
<dbReference type="InterPro" id="IPR042099">
    <property type="entry name" value="ANL_N_sf"/>
</dbReference>
<dbReference type="InterPro" id="IPR000873">
    <property type="entry name" value="AMP-dep_synth/lig_dom"/>
</dbReference>
<dbReference type="RefSeq" id="WP_233353968.1">
    <property type="nucleotide sequence ID" value="NZ_BMZH01000002.1"/>
</dbReference>
<sequence>MTVNYKDAPFRDAEFMPVDLEVERRPDGTILFETRTAMPDHDGGFIRDVLASADANPDVIALGERGTDGAWVEITYRTFKERVLAAAQWMLDNVPSGRALMILSENSIDTAIINFACYCAGVIHTPVSPSFAMPGATPGEYPRLKHVANLTEPAAIFTSGSPAFATAIETVLGEDVRVITAATDSFIRSATPLSQLYETEPAAPLFDKINALNPETISTYMMTSGSTGLPKVVTLSHAALAANSAQTYAAVGKAAGWDEVMLDWLPWHHAAGLSVLRSCLLCGGTLYIDGGKPLPGLINKTIENLTEIPVSYFNNVPSGYAMLIDEMETNADLKASFFKKMRLLLYGGAGLSQSVYDRLQEMAVEECGHRIHITTGYGMTETVSGCMVIHYPTQKVGIGLPSPGVQVKLIKSDDRYEVRLKGPNLMSGYLNAPAKNAEVFDEDGYYKTGDLARLVNPDDLNEGLMFAGRLVEEFKLLNGSWVYGGELKARLLKALSTDVLEMVLCDANRPYLSLMIWAKPGAPEGVKDRIEADIRAFNAGPGGQSTTIKRFTLLTQLPNAAVHELSDKGTVNRQAVLKNRSDILEALYAETPTNGIFELN</sequence>
<name>A0A8J3CMY9_9PROT</name>
<dbReference type="Proteomes" id="UP000634004">
    <property type="component" value="Unassembled WGS sequence"/>
</dbReference>
<reference evidence="3" key="1">
    <citation type="journal article" date="2014" name="Int. J. Syst. Evol. Microbiol.">
        <title>Complete genome sequence of Corynebacterium casei LMG S-19264T (=DSM 44701T), isolated from a smear-ripened cheese.</title>
        <authorList>
            <consortium name="US DOE Joint Genome Institute (JGI-PGF)"/>
            <person name="Walter F."/>
            <person name="Albersmeier A."/>
            <person name="Kalinowski J."/>
            <person name="Ruckert C."/>
        </authorList>
    </citation>
    <scope>NUCLEOTIDE SEQUENCE</scope>
    <source>
        <strain evidence="3">KCTC 32513</strain>
    </source>
</reference>
<dbReference type="PANTHER" id="PTHR43201:SF8">
    <property type="entry name" value="ACYL-COA SYNTHETASE FAMILY MEMBER 3"/>
    <property type="match status" value="1"/>
</dbReference>
<feature type="domain" description="AMP-dependent synthetase/ligase" evidence="2">
    <location>
        <begin position="52"/>
        <end position="430"/>
    </location>
</feature>
<evidence type="ECO:0000313" key="4">
    <source>
        <dbReference type="Proteomes" id="UP000634004"/>
    </source>
</evidence>
<evidence type="ECO:0000256" key="1">
    <source>
        <dbReference type="ARBA" id="ARBA00006432"/>
    </source>
</evidence>
<proteinExistence type="inferred from homology"/>
<gene>
    <name evidence="3" type="ORF">GCM10009069_06920</name>
</gene>
<dbReference type="PROSITE" id="PS00455">
    <property type="entry name" value="AMP_BINDING"/>
    <property type="match status" value="1"/>
</dbReference>
<comment type="caution">
    <text evidence="3">The sequence shown here is derived from an EMBL/GenBank/DDBJ whole genome shotgun (WGS) entry which is preliminary data.</text>
</comment>
<organism evidence="3 4">
    <name type="scientific">Algimonas arctica</name>
    <dbReference type="NCBI Taxonomy" id="1479486"/>
    <lineage>
        <taxon>Bacteria</taxon>
        <taxon>Pseudomonadati</taxon>
        <taxon>Pseudomonadota</taxon>
        <taxon>Alphaproteobacteria</taxon>
        <taxon>Maricaulales</taxon>
        <taxon>Robiginitomaculaceae</taxon>
        <taxon>Algimonas</taxon>
    </lineage>
</organism>